<dbReference type="Proteomes" id="UP000309389">
    <property type="component" value="Unassembled WGS sequence"/>
</dbReference>
<protein>
    <submittedName>
        <fullName evidence="5">Adenosine kinase</fullName>
    </submittedName>
</protein>
<dbReference type="InterPro" id="IPR052700">
    <property type="entry name" value="Carb_kinase_PfkB-like"/>
</dbReference>
<dbReference type="Gene3D" id="3.40.1190.20">
    <property type="match status" value="1"/>
</dbReference>
<organism evidence="5 6">
    <name type="scientific">Alteraurantiacibacter aquimixticola</name>
    <dbReference type="NCBI Taxonomy" id="2489173"/>
    <lineage>
        <taxon>Bacteria</taxon>
        <taxon>Pseudomonadati</taxon>
        <taxon>Pseudomonadota</taxon>
        <taxon>Alphaproteobacteria</taxon>
        <taxon>Sphingomonadales</taxon>
        <taxon>Erythrobacteraceae</taxon>
        <taxon>Alteraurantiacibacter</taxon>
    </lineage>
</organism>
<keyword evidence="6" id="KW-1185">Reference proteome</keyword>
<name>A0A4T3EXA7_9SPHN</name>
<dbReference type="RefSeq" id="WP_136694672.1">
    <property type="nucleotide sequence ID" value="NZ_SSHH01000004.1"/>
</dbReference>
<comment type="similarity">
    <text evidence="1">Belongs to the carbohydrate kinase PfkB family.</text>
</comment>
<dbReference type="PANTHER" id="PTHR43320">
    <property type="entry name" value="SUGAR KINASE"/>
    <property type="match status" value="1"/>
</dbReference>
<dbReference type="AlphaFoldDB" id="A0A4T3EXA7"/>
<sequence>MSEPRYDVIAIGNAIVDVVSSCSDELIEELGMLKGGMTLVDTDQAQELYDAMGPAREISGGSAANTLAGLSALGMQCAFVGQVADDQLGNVFAHDIRAVGIDFDTAPRAGNPPTARCLIFVTPDGQRTMNTFLGASQFLPANALDEEAIGGAQILYLEGYLWDPEEPRAAMRRAIETAKNAGRKVAFTLSDAFVIDRHGDDFRALIDDGLIDILFANKVELAAITGEEDFDAGIAQLTPKVPTLVVTRSEEGAVAVNRGERAEVAAEPIEEVVDTTGAGDLFAAGFLAGYVRQKPLDTCLRMGSIAAAEIISHYGARAEEDLAALMAEKLG</sequence>
<evidence type="ECO:0000256" key="3">
    <source>
        <dbReference type="ARBA" id="ARBA00022777"/>
    </source>
</evidence>
<evidence type="ECO:0000256" key="1">
    <source>
        <dbReference type="ARBA" id="ARBA00010688"/>
    </source>
</evidence>
<keyword evidence="3 5" id="KW-0418">Kinase</keyword>
<dbReference type="InterPro" id="IPR011611">
    <property type="entry name" value="PfkB_dom"/>
</dbReference>
<proteinExistence type="inferred from homology"/>
<evidence type="ECO:0000313" key="6">
    <source>
        <dbReference type="Proteomes" id="UP000309389"/>
    </source>
</evidence>
<evidence type="ECO:0000259" key="4">
    <source>
        <dbReference type="Pfam" id="PF00294"/>
    </source>
</evidence>
<reference evidence="5 6" key="1">
    <citation type="submission" date="2019-04" db="EMBL/GenBank/DDBJ databases">
        <title>Altererythrobacter aquimixticola sp. nov., isolated from sediment of junction between the ocean and a freshwater spring.</title>
        <authorList>
            <person name="Yoon J.-H."/>
        </authorList>
    </citation>
    <scope>NUCLEOTIDE SEQUENCE [LARGE SCALE GENOMIC DNA]</scope>
    <source>
        <strain evidence="5 6">SSKS-13</strain>
    </source>
</reference>
<comment type="caution">
    <text evidence="5">The sequence shown here is derived from an EMBL/GenBank/DDBJ whole genome shotgun (WGS) entry which is preliminary data.</text>
</comment>
<dbReference type="InterPro" id="IPR002173">
    <property type="entry name" value="Carboh/pur_kinase_PfkB_CS"/>
</dbReference>
<dbReference type="CDD" id="cd01168">
    <property type="entry name" value="adenosine_kinase"/>
    <property type="match status" value="1"/>
</dbReference>
<gene>
    <name evidence="5" type="ORF">E5222_15355</name>
</gene>
<dbReference type="OrthoDB" id="9813569at2"/>
<dbReference type="InterPro" id="IPR029056">
    <property type="entry name" value="Ribokinase-like"/>
</dbReference>
<dbReference type="EMBL" id="SSHH01000004">
    <property type="protein sequence ID" value="TIX49098.1"/>
    <property type="molecule type" value="Genomic_DNA"/>
</dbReference>
<accession>A0A4T3EXA7</accession>
<dbReference type="PROSITE" id="PS00584">
    <property type="entry name" value="PFKB_KINASES_2"/>
    <property type="match status" value="1"/>
</dbReference>
<dbReference type="Pfam" id="PF00294">
    <property type="entry name" value="PfkB"/>
    <property type="match status" value="1"/>
</dbReference>
<dbReference type="GO" id="GO:0016301">
    <property type="term" value="F:kinase activity"/>
    <property type="evidence" value="ECO:0007669"/>
    <property type="project" value="UniProtKB-KW"/>
</dbReference>
<evidence type="ECO:0000256" key="2">
    <source>
        <dbReference type="ARBA" id="ARBA00022679"/>
    </source>
</evidence>
<dbReference type="SUPFAM" id="SSF53613">
    <property type="entry name" value="Ribokinase-like"/>
    <property type="match status" value="1"/>
</dbReference>
<dbReference type="PANTHER" id="PTHR43320:SF3">
    <property type="entry name" value="CARBOHYDRATE KINASE PFKB DOMAIN-CONTAINING PROTEIN"/>
    <property type="match status" value="1"/>
</dbReference>
<feature type="domain" description="Carbohydrate kinase PfkB" evidence="4">
    <location>
        <begin position="57"/>
        <end position="318"/>
    </location>
</feature>
<evidence type="ECO:0000313" key="5">
    <source>
        <dbReference type="EMBL" id="TIX49098.1"/>
    </source>
</evidence>
<keyword evidence="2" id="KW-0808">Transferase</keyword>